<reference evidence="5 6" key="1">
    <citation type="submission" date="2023-04" db="EMBL/GenBank/DDBJ databases">
        <title>A. sendaiensis sub sp. chiapanensis a novel subspecie with specific adaptation in bacterial cell wall isolated from an active volcano.</title>
        <authorList>
            <person name="Alvarez Gutierrez P.E."/>
            <person name="Ortiz Cortes L.Y."/>
        </authorList>
    </citation>
    <scope>NUCLEOTIDE SEQUENCE [LARGE SCALE GENOMIC DNA]</scope>
    <source>
        <strain evidence="5 6">PA2</strain>
    </source>
</reference>
<dbReference type="InterPro" id="IPR022485">
    <property type="entry name" value="SHCHC_synthase_MenH"/>
</dbReference>
<gene>
    <name evidence="3 5" type="primary">menH</name>
    <name evidence="5" type="ORF">QID03_03555</name>
</gene>
<dbReference type="InterPro" id="IPR000639">
    <property type="entry name" value="Epox_hydrolase-like"/>
</dbReference>
<dbReference type="InterPro" id="IPR029058">
    <property type="entry name" value="AB_hydrolase_fold"/>
</dbReference>
<dbReference type="RefSeq" id="WP_283202822.1">
    <property type="nucleotide sequence ID" value="NZ_JASGCB010000004.1"/>
</dbReference>
<dbReference type="EC" id="4.2.99.20" evidence="3"/>
<evidence type="ECO:0000256" key="1">
    <source>
        <dbReference type="ARBA" id="ARBA00022428"/>
    </source>
</evidence>
<dbReference type="Proteomes" id="UP001529245">
    <property type="component" value="Unassembled WGS sequence"/>
</dbReference>
<comment type="catalytic activity">
    <reaction evidence="3">
        <text>5-enolpyruvoyl-6-hydroxy-2-succinyl-cyclohex-3-ene-1-carboxylate = (1R,6R)-6-hydroxy-2-succinyl-cyclohexa-2,4-diene-1-carboxylate + pyruvate</text>
        <dbReference type="Rhea" id="RHEA:25597"/>
        <dbReference type="ChEBI" id="CHEBI:15361"/>
        <dbReference type="ChEBI" id="CHEBI:58689"/>
        <dbReference type="ChEBI" id="CHEBI:58818"/>
        <dbReference type="EC" id="4.2.99.20"/>
    </reaction>
</comment>
<keyword evidence="6" id="KW-1185">Reference proteome</keyword>
<sequence length="278" mass="31027">MKRTAFVRGVRYAYRFIPGDEPCLFLHGFTGAGDVFVPVLERILRFGCQPSAILPDLLGHGASDVPEDAARLSMDETVRDLDALLDELDISSCKVVGYSMGGRVALAFAIHFPHRVRALVLESASPGIQDPREREARRHEDDRLADEMEARGLEWFVSEWERRPIFATHEALPEEAKALQRAIRLSGSARGYAQSLRGLGTGRQPSYWDMLGQLTMPVALVTGALDAKFTGIAERMRSRLRNAVHVRIDGAGHTPHLEQPDRFAEWFAQFLCAPGRLH</sequence>
<dbReference type="SUPFAM" id="SSF53474">
    <property type="entry name" value="alpha/beta-Hydrolases"/>
    <property type="match status" value="1"/>
</dbReference>
<keyword evidence="2 3" id="KW-0456">Lyase</keyword>
<dbReference type="InterPro" id="IPR000073">
    <property type="entry name" value="AB_hydrolase_1"/>
</dbReference>
<comment type="pathway">
    <text evidence="3">Quinol/quinone metabolism; menaquinone biosynthesis.</text>
</comment>
<comment type="function">
    <text evidence="3">Catalyzes a proton abstraction reaction that results in 2,5-elimination of pyruvate from 2-succinyl-5-enolpyruvyl-6-hydroxy-3-cyclohexene-1-carboxylate (SEPHCHC) and the formation of 2-succinyl-6-hydroxy-2,4-cyclohexadiene-1-carboxylate (SHCHC).</text>
</comment>
<feature type="domain" description="AB hydrolase-1" evidence="4">
    <location>
        <begin position="24"/>
        <end position="260"/>
    </location>
</feature>
<evidence type="ECO:0000313" key="6">
    <source>
        <dbReference type="Proteomes" id="UP001529245"/>
    </source>
</evidence>
<keyword evidence="1 3" id="KW-0474">Menaquinone biosynthesis</keyword>
<proteinExistence type="inferred from homology"/>
<comment type="similarity">
    <text evidence="3">Belongs to the AB hydrolase superfamily. MenH family.</text>
</comment>
<dbReference type="GO" id="GO:0070205">
    <property type="term" value="F:2-succinyl-6-hydroxy-2,4-cyclohexadiene-1-carboxylate synthase activity"/>
    <property type="evidence" value="ECO:0007669"/>
    <property type="project" value="UniProtKB-EC"/>
</dbReference>
<dbReference type="PRINTS" id="PR00412">
    <property type="entry name" value="EPOXHYDRLASE"/>
</dbReference>
<dbReference type="NCBIfam" id="TIGR03695">
    <property type="entry name" value="menH_SHCHC"/>
    <property type="match status" value="1"/>
</dbReference>
<dbReference type="HAMAP" id="MF_01660">
    <property type="entry name" value="MenH"/>
    <property type="match status" value="1"/>
</dbReference>
<evidence type="ECO:0000259" key="4">
    <source>
        <dbReference type="Pfam" id="PF00561"/>
    </source>
</evidence>
<dbReference type="Gene3D" id="3.40.50.1820">
    <property type="entry name" value="alpha/beta hydrolase"/>
    <property type="match status" value="1"/>
</dbReference>
<comment type="caution">
    <text evidence="5">The sequence shown here is derived from an EMBL/GenBank/DDBJ whole genome shotgun (WGS) entry which is preliminary data.</text>
</comment>
<name>A0ABT6XW63_ALISE</name>
<evidence type="ECO:0000256" key="2">
    <source>
        <dbReference type="ARBA" id="ARBA00023239"/>
    </source>
</evidence>
<protein>
    <recommendedName>
        <fullName evidence="3">Putative 2-succinyl-6-hydroxy-2,4-cyclohexadiene-1-carboxylate synthase</fullName>
        <shortName evidence="3">SHCHC synthase</shortName>
        <ecNumber evidence="3">4.2.99.20</ecNumber>
    </recommendedName>
</protein>
<evidence type="ECO:0000313" key="5">
    <source>
        <dbReference type="EMBL" id="MDI9259252.1"/>
    </source>
</evidence>
<comment type="pathway">
    <text evidence="3">Quinol/quinone metabolism; 1,4-dihydroxy-2-naphthoate biosynthesis; 1,4-dihydroxy-2-naphthoate from chorismate: step 3/7.</text>
</comment>
<dbReference type="PANTHER" id="PTHR42916">
    <property type="entry name" value="2-SUCCINYL-5-ENOLPYRUVYL-6-HYDROXY-3-CYCLOHEXENE-1-CARBOXYLATE SYNTHASE"/>
    <property type="match status" value="1"/>
</dbReference>
<dbReference type="EMBL" id="JASGCB010000004">
    <property type="protein sequence ID" value="MDI9259252.1"/>
    <property type="molecule type" value="Genomic_DNA"/>
</dbReference>
<dbReference type="PRINTS" id="PR00111">
    <property type="entry name" value="ABHYDROLASE"/>
</dbReference>
<organism evidence="5 6">
    <name type="scientific">Alicyclobacillus sendaiensis PA2</name>
    <dbReference type="NCBI Taxonomy" id="3029425"/>
    <lineage>
        <taxon>Bacteria</taxon>
        <taxon>Bacillati</taxon>
        <taxon>Bacillota</taxon>
        <taxon>Bacilli</taxon>
        <taxon>Bacillales</taxon>
        <taxon>Alicyclobacillaceae</taxon>
        <taxon>Alicyclobacillus</taxon>
    </lineage>
</organism>
<dbReference type="PANTHER" id="PTHR42916:SF1">
    <property type="entry name" value="PROTEIN PHYLLO, CHLOROPLASTIC"/>
    <property type="match status" value="1"/>
</dbReference>
<comment type="subunit">
    <text evidence="3">Monomer.</text>
</comment>
<accession>A0ABT6XW63</accession>
<dbReference type="Pfam" id="PF00561">
    <property type="entry name" value="Abhydrolase_1"/>
    <property type="match status" value="1"/>
</dbReference>
<evidence type="ECO:0000256" key="3">
    <source>
        <dbReference type="HAMAP-Rule" id="MF_01660"/>
    </source>
</evidence>